<evidence type="ECO:0000256" key="1">
    <source>
        <dbReference type="SAM" id="MobiDB-lite"/>
    </source>
</evidence>
<keyword evidence="2" id="KW-1133">Transmembrane helix</keyword>
<evidence type="ECO:0000313" key="4">
    <source>
        <dbReference type="Proteomes" id="UP000785679"/>
    </source>
</evidence>
<comment type="caution">
    <text evidence="3">The sequence shown here is derived from an EMBL/GenBank/DDBJ whole genome shotgun (WGS) entry which is preliminary data.</text>
</comment>
<feature type="compositionally biased region" description="Basic and acidic residues" evidence="1">
    <location>
        <begin position="261"/>
        <end position="274"/>
    </location>
</feature>
<keyword evidence="2" id="KW-0812">Transmembrane</keyword>
<keyword evidence="2" id="KW-0472">Membrane</keyword>
<organism evidence="3 4">
    <name type="scientific">Halteria grandinella</name>
    <dbReference type="NCBI Taxonomy" id="5974"/>
    <lineage>
        <taxon>Eukaryota</taxon>
        <taxon>Sar</taxon>
        <taxon>Alveolata</taxon>
        <taxon>Ciliophora</taxon>
        <taxon>Intramacronucleata</taxon>
        <taxon>Spirotrichea</taxon>
        <taxon>Stichotrichia</taxon>
        <taxon>Sporadotrichida</taxon>
        <taxon>Halteriidae</taxon>
        <taxon>Halteria</taxon>
    </lineage>
</organism>
<evidence type="ECO:0000313" key="3">
    <source>
        <dbReference type="EMBL" id="TNV77665.1"/>
    </source>
</evidence>
<evidence type="ECO:0000256" key="2">
    <source>
        <dbReference type="SAM" id="Phobius"/>
    </source>
</evidence>
<feature type="transmembrane region" description="Helical" evidence="2">
    <location>
        <begin position="296"/>
        <end position="318"/>
    </location>
</feature>
<name>A0A8J8NP47_HALGN</name>
<feature type="region of interest" description="Disordered" evidence="1">
    <location>
        <begin position="249"/>
        <end position="274"/>
    </location>
</feature>
<proteinExistence type="predicted"/>
<accession>A0A8J8NP47</accession>
<reference evidence="3" key="1">
    <citation type="submission" date="2019-06" db="EMBL/GenBank/DDBJ databases">
        <authorList>
            <person name="Zheng W."/>
        </authorList>
    </citation>
    <scope>NUCLEOTIDE SEQUENCE</scope>
    <source>
        <strain evidence="3">QDHG01</strain>
    </source>
</reference>
<dbReference type="AlphaFoldDB" id="A0A8J8NP47"/>
<sequence length="323" mass="38086">MQLKGVSNLNQLLSHKLVIQGHLQEFTVPNNNVHDETGLVIYGSRQPTLSKIAYQERERNGWENSFVKQLGNFCIQTLYLGWESFETPGISEEYNFRKQGSKVHYDPENERDNTLVQAPLICLKADQAHKLPDIDVENSYYFQAKTQTWIFSSERINTLHIRSQLVEVGFTFSQQDLKDPLSFQEFITQLPRKYHDEYEEEENELDEEVEEERERFEYEAAKFKRYSIRVETLQRLEISPVFGEVTQAQTLQKKPKRKMKPKVEAPKSEKEENLGKSRVLDPNLWKRIMRENFADLVTLIVMLVFFMFEYAISTLQLFSQIPK</sequence>
<keyword evidence="4" id="KW-1185">Reference proteome</keyword>
<dbReference type="Proteomes" id="UP000785679">
    <property type="component" value="Unassembled WGS sequence"/>
</dbReference>
<gene>
    <name evidence="3" type="ORF">FGO68_gene16474</name>
</gene>
<dbReference type="EMBL" id="RRYP01011531">
    <property type="protein sequence ID" value="TNV77665.1"/>
    <property type="molecule type" value="Genomic_DNA"/>
</dbReference>
<protein>
    <submittedName>
        <fullName evidence="3">Uncharacterized protein</fullName>
    </submittedName>
</protein>